<dbReference type="Proteomes" id="UP001066276">
    <property type="component" value="Chromosome 8"/>
</dbReference>
<dbReference type="EMBL" id="JANPWB010000012">
    <property type="protein sequence ID" value="KAJ1115293.1"/>
    <property type="molecule type" value="Genomic_DNA"/>
</dbReference>
<feature type="region of interest" description="Disordered" evidence="1">
    <location>
        <begin position="116"/>
        <end position="137"/>
    </location>
</feature>
<name>A0AAV7NLN9_PLEWA</name>
<evidence type="ECO:0000313" key="3">
    <source>
        <dbReference type="Proteomes" id="UP001066276"/>
    </source>
</evidence>
<proteinExistence type="predicted"/>
<comment type="caution">
    <text evidence="2">The sequence shown here is derived from an EMBL/GenBank/DDBJ whole genome shotgun (WGS) entry which is preliminary data.</text>
</comment>
<protein>
    <submittedName>
        <fullName evidence="2">Uncharacterized protein</fullName>
    </submittedName>
</protein>
<reference evidence="2" key="1">
    <citation type="journal article" date="2022" name="bioRxiv">
        <title>Sequencing and chromosome-scale assembly of the giantPleurodeles waltlgenome.</title>
        <authorList>
            <person name="Brown T."/>
            <person name="Elewa A."/>
            <person name="Iarovenko S."/>
            <person name="Subramanian E."/>
            <person name="Araus A.J."/>
            <person name="Petzold A."/>
            <person name="Susuki M."/>
            <person name="Suzuki K.-i.T."/>
            <person name="Hayashi T."/>
            <person name="Toyoda A."/>
            <person name="Oliveira C."/>
            <person name="Osipova E."/>
            <person name="Leigh N.D."/>
            <person name="Simon A."/>
            <person name="Yun M.H."/>
        </authorList>
    </citation>
    <scope>NUCLEOTIDE SEQUENCE</scope>
    <source>
        <strain evidence="2">20211129_DDA</strain>
        <tissue evidence="2">Liver</tissue>
    </source>
</reference>
<gene>
    <name evidence="2" type="ORF">NDU88_003519</name>
</gene>
<evidence type="ECO:0000313" key="2">
    <source>
        <dbReference type="EMBL" id="KAJ1115293.1"/>
    </source>
</evidence>
<evidence type="ECO:0000256" key="1">
    <source>
        <dbReference type="SAM" id="MobiDB-lite"/>
    </source>
</evidence>
<sequence length="169" mass="18003">MAGRCTSQCIGPSESQATEQCRCLGRYCPDGRDPPVSQDVDTMSLNHHVVLGGPDHMRRNRQARGGSIWSWEPSRVRLGQVTSSQDDGLPLARFMGSSAPAITAYTRLGRAQTSSAGQAAHVSGHSSSDRKGPWCGGPQGYQVTTAVQVDSLMADGTTSISSWLPRTPC</sequence>
<accession>A0AAV7NLN9</accession>
<organism evidence="2 3">
    <name type="scientific">Pleurodeles waltl</name>
    <name type="common">Iberian ribbed newt</name>
    <dbReference type="NCBI Taxonomy" id="8319"/>
    <lineage>
        <taxon>Eukaryota</taxon>
        <taxon>Metazoa</taxon>
        <taxon>Chordata</taxon>
        <taxon>Craniata</taxon>
        <taxon>Vertebrata</taxon>
        <taxon>Euteleostomi</taxon>
        <taxon>Amphibia</taxon>
        <taxon>Batrachia</taxon>
        <taxon>Caudata</taxon>
        <taxon>Salamandroidea</taxon>
        <taxon>Salamandridae</taxon>
        <taxon>Pleurodelinae</taxon>
        <taxon>Pleurodeles</taxon>
    </lineage>
</organism>
<keyword evidence="3" id="KW-1185">Reference proteome</keyword>
<dbReference type="AlphaFoldDB" id="A0AAV7NLN9"/>